<organism evidence="1">
    <name type="scientific">Arundo donax</name>
    <name type="common">Giant reed</name>
    <name type="synonym">Donax arundinaceus</name>
    <dbReference type="NCBI Taxonomy" id="35708"/>
    <lineage>
        <taxon>Eukaryota</taxon>
        <taxon>Viridiplantae</taxon>
        <taxon>Streptophyta</taxon>
        <taxon>Embryophyta</taxon>
        <taxon>Tracheophyta</taxon>
        <taxon>Spermatophyta</taxon>
        <taxon>Magnoliopsida</taxon>
        <taxon>Liliopsida</taxon>
        <taxon>Poales</taxon>
        <taxon>Poaceae</taxon>
        <taxon>PACMAD clade</taxon>
        <taxon>Arundinoideae</taxon>
        <taxon>Arundineae</taxon>
        <taxon>Arundo</taxon>
    </lineage>
</organism>
<reference evidence="1" key="1">
    <citation type="submission" date="2014-09" db="EMBL/GenBank/DDBJ databases">
        <authorList>
            <person name="Magalhaes I.L.F."/>
            <person name="Oliveira U."/>
            <person name="Santos F.R."/>
            <person name="Vidigal T.H.D.A."/>
            <person name="Brescovit A.D."/>
            <person name="Santos A.J."/>
        </authorList>
    </citation>
    <scope>NUCLEOTIDE SEQUENCE</scope>
    <source>
        <tissue evidence="1">Shoot tissue taken approximately 20 cm above the soil surface</tissue>
    </source>
</reference>
<dbReference type="AlphaFoldDB" id="A0A0A8ZX33"/>
<protein>
    <submittedName>
        <fullName evidence="1">Uncharacterized protein</fullName>
    </submittedName>
</protein>
<name>A0A0A8ZX33_ARUDO</name>
<proteinExistence type="predicted"/>
<dbReference type="EMBL" id="GBRH01258543">
    <property type="protein sequence ID" value="JAD39352.1"/>
    <property type="molecule type" value="Transcribed_RNA"/>
</dbReference>
<evidence type="ECO:0000313" key="1">
    <source>
        <dbReference type="EMBL" id="JAD39352.1"/>
    </source>
</evidence>
<sequence>MNSTNIEYQGSQFTTFKRGQRLDYPPASGRIGTRFSLRYAWPMLCPIDYI</sequence>
<accession>A0A0A8ZX33</accession>
<reference evidence="1" key="2">
    <citation type="journal article" date="2015" name="Data Brief">
        <title>Shoot transcriptome of the giant reed, Arundo donax.</title>
        <authorList>
            <person name="Barrero R.A."/>
            <person name="Guerrero F.D."/>
            <person name="Moolhuijzen P."/>
            <person name="Goolsby J.A."/>
            <person name="Tidwell J."/>
            <person name="Bellgard S.E."/>
            <person name="Bellgard M.I."/>
        </authorList>
    </citation>
    <scope>NUCLEOTIDE SEQUENCE</scope>
    <source>
        <tissue evidence="1">Shoot tissue taken approximately 20 cm above the soil surface</tissue>
    </source>
</reference>